<accession>A0AAV6WDY2</accession>
<protein>
    <submittedName>
        <fullName evidence="2">Uncharacterized protein</fullName>
    </submittedName>
</protein>
<reference evidence="2" key="1">
    <citation type="submission" date="2019-10" db="EMBL/GenBank/DDBJ databases">
        <authorList>
            <person name="Zhang R."/>
            <person name="Pan Y."/>
            <person name="Wang J."/>
            <person name="Ma R."/>
            <person name="Yu S."/>
        </authorList>
    </citation>
    <scope>NUCLEOTIDE SEQUENCE</scope>
    <source>
        <strain evidence="2">LA-IB0</strain>
        <tissue evidence="2">Leaf</tissue>
    </source>
</reference>
<feature type="compositionally biased region" description="Polar residues" evidence="1">
    <location>
        <begin position="289"/>
        <end position="304"/>
    </location>
</feature>
<gene>
    <name evidence="2" type="ORF">BUALT_Bualt14G0014600</name>
</gene>
<dbReference type="EMBL" id="WHWC01000014">
    <property type="protein sequence ID" value="KAG8369446.1"/>
    <property type="molecule type" value="Genomic_DNA"/>
</dbReference>
<feature type="region of interest" description="Disordered" evidence="1">
    <location>
        <begin position="281"/>
        <end position="323"/>
    </location>
</feature>
<evidence type="ECO:0000313" key="2">
    <source>
        <dbReference type="EMBL" id="KAG8369446.1"/>
    </source>
</evidence>
<dbReference type="AlphaFoldDB" id="A0AAV6WDY2"/>
<name>A0AAV6WDY2_9LAMI</name>
<feature type="compositionally biased region" description="Basic and acidic residues" evidence="1">
    <location>
        <begin position="305"/>
        <end position="323"/>
    </location>
</feature>
<dbReference type="Proteomes" id="UP000826271">
    <property type="component" value="Unassembled WGS sequence"/>
</dbReference>
<evidence type="ECO:0000313" key="3">
    <source>
        <dbReference type="Proteomes" id="UP000826271"/>
    </source>
</evidence>
<sequence length="323" mass="35662">MLSVPSLDGQSASSSVPIRSPSLQSFSNFDGIRARIPGFANNFDILKFHSLVEKVDGPNLATDIVPFSEQNTSHDTPHDDGTPPISLRFANVIPSNELSKHRLPASDVSQISSSSSAAARLQIGIPANSKFSLDVCPILQNTYVSKTQSKGDKLKTKEDSGEWIKGLEDEDTSDIEKIQEDVDSTHEEDNHRTENIEVTVKNIKGAISTGDSIVLWKYPWYTLRVLDEVFPLGSKQLGLNAQSCLAEHLPRVRAGGEDRITWTRMAHGVFTSESAREFLQDKEEKKSCETSNRACEDSSGYSQTERFDSKSGVEKNLEDCLVK</sequence>
<comment type="caution">
    <text evidence="2">The sequence shown here is derived from an EMBL/GenBank/DDBJ whole genome shotgun (WGS) entry which is preliminary data.</text>
</comment>
<organism evidence="2 3">
    <name type="scientific">Buddleja alternifolia</name>
    <dbReference type="NCBI Taxonomy" id="168488"/>
    <lineage>
        <taxon>Eukaryota</taxon>
        <taxon>Viridiplantae</taxon>
        <taxon>Streptophyta</taxon>
        <taxon>Embryophyta</taxon>
        <taxon>Tracheophyta</taxon>
        <taxon>Spermatophyta</taxon>
        <taxon>Magnoliopsida</taxon>
        <taxon>eudicotyledons</taxon>
        <taxon>Gunneridae</taxon>
        <taxon>Pentapetalae</taxon>
        <taxon>asterids</taxon>
        <taxon>lamiids</taxon>
        <taxon>Lamiales</taxon>
        <taxon>Scrophulariaceae</taxon>
        <taxon>Buddlejeae</taxon>
        <taxon>Buddleja</taxon>
    </lineage>
</organism>
<keyword evidence="3" id="KW-1185">Reference proteome</keyword>
<evidence type="ECO:0000256" key="1">
    <source>
        <dbReference type="SAM" id="MobiDB-lite"/>
    </source>
</evidence>
<proteinExistence type="predicted"/>